<protein>
    <submittedName>
        <fullName evidence="2">Uncharacterized protein</fullName>
    </submittedName>
</protein>
<evidence type="ECO:0000313" key="3">
    <source>
        <dbReference type="Proteomes" id="UP001142292"/>
    </source>
</evidence>
<feature type="compositionally biased region" description="Basic and acidic residues" evidence="1">
    <location>
        <begin position="1"/>
        <end position="34"/>
    </location>
</feature>
<sequence length="258" mass="29818">MPREQRVEDPVADERGQHHRVGRGDERLPPEGRHPVAYAVGAVDHQRQRQQRKRHDQRRPDRQPEATGHLRGSGDHVADRPRQRGEEAEEERDGGYVAAPAERHHDQADGAGEHPGHLHRARTLPEHTGRDHDGEHDLRLEHEPGEPGRHPRGHAGVEQPELAHAHEDPDRHDHPPGSLRAREQEDRRERDQDEPRREQQQRRHRVTLARLESPVDDDEVEAPQDGDEHGEQRVTAVHTSRMKAKTMKHHRMLLHQMT</sequence>
<name>A0ABQ5SVW2_9ACTN</name>
<organism evidence="2 3">
    <name type="scientific">Nocardioides luteus</name>
    <dbReference type="NCBI Taxonomy" id="1844"/>
    <lineage>
        <taxon>Bacteria</taxon>
        <taxon>Bacillati</taxon>
        <taxon>Actinomycetota</taxon>
        <taxon>Actinomycetes</taxon>
        <taxon>Propionibacteriales</taxon>
        <taxon>Nocardioidaceae</taxon>
        <taxon>Nocardioides</taxon>
    </lineage>
</organism>
<feature type="compositionally biased region" description="Acidic residues" evidence="1">
    <location>
        <begin position="214"/>
        <end position="225"/>
    </location>
</feature>
<reference evidence="2" key="1">
    <citation type="journal article" date="2014" name="Int. J. Syst. Evol. Microbiol.">
        <title>Complete genome of a new Firmicutes species belonging to the dominant human colonic microbiota ('Ruminococcus bicirculans') reveals two chromosomes and a selective capacity to utilize plant glucans.</title>
        <authorList>
            <consortium name="NISC Comparative Sequencing Program"/>
            <person name="Wegmann U."/>
            <person name="Louis P."/>
            <person name="Goesmann A."/>
            <person name="Henrissat B."/>
            <person name="Duncan S.H."/>
            <person name="Flint H.J."/>
        </authorList>
    </citation>
    <scope>NUCLEOTIDE SEQUENCE</scope>
    <source>
        <strain evidence="2">VKM Ac-1246</strain>
    </source>
</reference>
<comment type="caution">
    <text evidence="2">The sequence shown here is derived from an EMBL/GenBank/DDBJ whole genome shotgun (WGS) entry which is preliminary data.</text>
</comment>
<keyword evidence="3" id="KW-1185">Reference proteome</keyword>
<feature type="region of interest" description="Disordered" evidence="1">
    <location>
        <begin position="1"/>
        <end position="249"/>
    </location>
</feature>
<evidence type="ECO:0000256" key="1">
    <source>
        <dbReference type="SAM" id="MobiDB-lite"/>
    </source>
</evidence>
<feature type="compositionally biased region" description="Basic and acidic residues" evidence="1">
    <location>
        <begin position="72"/>
        <end position="86"/>
    </location>
</feature>
<evidence type="ECO:0000313" key="2">
    <source>
        <dbReference type="EMBL" id="GLJ67954.1"/>
    </source>
</evidence>
<proteinExistence type="predicted"/>
<feature type="compositionally biased region" description="Basic and acidic residues" evidence="1">
    <location>
        <begin position="101"/>
        <end position="116"/>
    </location>
</feature>
<gene>
    <name evidence="2" type="ORF">GCM10017579_19900</name>
</gene>
<accession>A0ABQ5SVW2</accession>
<feature type="compositionally biased region" description="Basic residues" evidence="1">
    <location>
        <begin position="240"/>
        <end position="249"/>
    </location>
</feature>
<feature type="compositionally biased region" description="Basic residues" evidence="1">
    <location>
        <begin position="48"/>
        <end position="57"/>
    </location>
</feature>
<feature type="compositionally biased region" description="Basic and acidic residues" evidence="1">
    <location>
        <begin position="123"/>
        <end position="149"/>
    </location>
</feature>
<reference evidence="2" key="2">
    <citation type="submission" date="2023-01" db="EMBL/GenBank/DDBJ databases">
        <authorList>
            <person name="Sun Q."/>
            <person name="Evtushenko L."/>
        </authorList>
    </citation>
    <scope>NUCLEOTIDE SEQUENCE</scope>
    <source>
        <strain evidence="2">VKM Ac-1246</strain>
    </source>
</reference>
<feature type="compositionally biased region" description="Basic and acidic residues" evidence="1">
    <location>
        <begin position="161"/>
        <end position="201"/>
    </location>
</feature>
<dbReference type="Proteomes" id="UP001142292">
    <property type="component" value="Unassembled WGS sequence"/>
</dbReference>
<dbReference type="EMBL" id="BSEL01000005">
    <property type="protein sequence ID" value="GLJ67954.1"/>
    <property type="molecule type" value="Genomic_DNA"/>
</dbReference>